<evidence type="ECO:0000256" key="1">
    <source>
        <dbReference type="SAM" id="Phobius"/>
    </source>
</evidence>
<sequence length="142" mass="16005">MAFGLGKLAVLESKLGIYEDLSKEMLDKLERAVSTISENSNKIAIVLERHENRLDESERADQLILKMMEEMKVQEEKNHTILHDRIDTIQKKVDANQKFVFGSMAVIATVVTVLQVSPPIIRLLTPTQITSMMGTAVVQRIV</sequence>
<evidence type="ECO:0000313" key="3">
    <source>
        <dbReference type="EMBL" id="AOO07755.1"/>
    </source>
</evidence>
<organism evidence="3 4">
    <name type="scientific">Synechococcus phage S-RIM2</name>
    <dbReference type="NCBI Taxonomy" id="687800"/>
    <lineage>
        <taxon>Viruses</taxon>
        <taxon>Duplodnaviria</taxon>
        <taxon>Heunggongvirae</taxon>
        <taxon>Uroviricota</taxon>
        <taxon>Caudoviricetes</taxon>
        <taxon>Pantevenvirales</taxon>
        <taxon>Kyanoviridae</taxon>
        <taxon>Nerrivikvirus</taxon>
        <taxon>Nerrivikvirus srim2</taxon>
    </lineage>
</organism>
<dbReference type="Proteomes" id="UP000220738">
    <property type="component" value="Segment"/>
</dbReference>
<keyword evidence="1" id="KW-1133">Transmembrane helix</keyword>
<evidence type="ECO:0000313" key="4">
    <source>
        <dbReference type="Proteomes" id="UP000220738"/>
    </source>
</evidence>
<dbReference type="Pfam" id="PF23831">
    <property type="entry name" value="DUF7201"/>
    <property type="match status" value="1"/>
</dbReference>
<feature type="domain" description="DUF7201" evidence="2">
    <location>
        <begin position="6"/>
        <end position="140"/>
    </location>
</feature>
<feature type="transmembrane region" description="Helical" evidence="1">
    <location>
        <begin position="99"/>
        <end position="117"/>
    </location>
</feature>
<keyword evidence="1" id="KW-0812">Transmembrane</keyword>
<dbReference type="InterPro" id="IPR055625">
    <property type="entry name" value="DUF7201"/>
</dbReference>
<protein>
    <recommendedName>
        <fullName evidence="2">DUF7201 domain-containing protein</fullName>
    </recommendedName>
</protein>
<keyword evidence="1" id="KW-0472">Membrane</keyword>
<dbReference type="EMBL" id="KX349273">
    <property type="protein sequence ID" value="AOO07755.1"/>
    <property type="molecule type" value="Genomic_DNA"/>
</dbReference>
<reference evidence="3 4" key="1">
    <citation type="journal article" date="2016" name="Environ. Microbiol.">
        <title>Genomic diversification of marine cyanophages into stable ecotypes.</title>
        <authorList>
            <person name="Marston M.F."/>
            <person name="Martiny J.B."/>
        </authorList>
    </citation>
    <scope>NUCLEOTIDE SEQUENCE [LARGE SCALE GENOMIC DNA]</scope>
    <source>
        <strain evidence="3">W1_01_0910</strain>
    </source>
</reference>
<gene>
    <name evidence="3" type="ORF">W1010910_183</name>
</gene>
<proteinExistence type="predicted"/>
<name>A0A1D7S254_9CAUD</name>
<evidence type="ECO:0000259" key="2">
    <source>
        <dbReference type="Pfam" id="PF23831"/>
    </source>
</evidence>
<accession>A0A1D7S254</accession>